<proteinExistence type="predicted"/>
<keyword evidence="3" id="KW-1185">Reference proteome</keyword>
<evidence type="ECO:0000256" key="1">
    <source>
        <dbReference type="SAM" id="Phobius"/>
    </source>
</evidence>
<keyword evidence="1" id="KW-1133">Transmembrane helix</keyword>
<dbReference type="STRING" id="1548547.BA177_10335"/>
<organism evidence="2 3">
    <name type="scientific">Woeseia oceani</name>
    <dbReference type="NCBI Taxonomy" id="1548547"/>
    <lineage>
        <taxon>Bacteria</taxon>
        <taxon>Pseudomonadati</taxon>
        <taxon>Pseudomonadota</taxon>
        <taxon>Gammaproteobacteria</taxon>
        <taxon>Woeseiales</taxon>
        <taxon>Woeseiaceae</taxon>
        <taxon>Woeseia</taxon>
    </lineage>
</organism>
<accession>A0A193LGR0</accession>
<feature type="transmembrane region" description="Helical" evidence="1">
    <location>
        <begin position="65"/>
        <end position="83"/>
    </location>
</feature>
<name>A0A193LGR0_9GAMM</name>
<reference evidence="2 3" key="1">
    <citation type="submission" date="2016-06" db="EMBL/GenBank/DDBJ databases">
        <title>Complete genome sequence of a deep-branching marine Gamma Proteobacterium Woeseia oceani type strain XK5.</title>
        <authorList>
            <person name="Mu D."/>
            <person name="Du Z."/>
        </authorList>
    </citation>
    <scope>NUCLEOTIDE SEQUENCE [LARGE SCALE GENOMIC DNA]</scope>
    <source>
        <strain evidence="2 3">XK5</strain>
    </source>
</reference>
<dbReference type="Proteomes" id="UP000092695">
    <property type="component" value="Chromosome"/>
</dbReference>
<dbReference type="RefSeq" id="WP_068615993.1">
    <property type="nucleotide sequence ID" value="NZ_CP016268.1"/>
</dbReference>
<dbReference type="EMBL" id="CP016268">
    <property type="protein sequence ID" value="ANO51549.1"/>
    <property type="molecule type" value="Genomic_DNA"/>
</dbReference>
<sequence>MLINTANEAQDLSSTRVFVSRAGKLATRKIWLPRLVYDALPYFYLSSGFAALFATLYISDWFWVLPHYLLFSAACLHLSLVVLRRRKQQSQESSDSTAADDTPQ</sequence>
<keyword evidence="1" id="KW-0812">Transmembrane</keyword>
<protein>
    <submittedName>
        <fullName evidence="2">Uncharacterized protein</fullName>
    </submittedName>
</protein>
<dbReference type="KEGG" id="woc:BA177_10335"/>
<evidence type="ECO:0000313" key="3">
    <source>
        <dbReference type="Proteomes" id="UP000092695"/>
    </source>
</evidence>
<dbReference type="AlphaFoldDB" id="A0A193LGR0"/>
<gene>
    <name evidence="2" type="ORF">BA177_10335</name>
</gene>
<evidence type="ECO:0000313" key="2">
    <source>
        <dbReference type="EMBL" id="ANO51549.1"/>
    </source>
</evidence>
<feature type="transmembrane region" description="Helical" evidence="1">
    <location>
        <begin position="39"/>
        <end position="59"/>
    </location>
</feature>
<keyword evidence="1" id="KW-0472">Membrane</keyword>